<comment type="caution">
    <text evidence="2">The sequence shown here is derived from an EMBL/GenBank/DDBJ whole genome shotgun (WGS) entry which is preliminary data.</text>
</comment>
<keyword evidence="1" id="KW-0812">Transmembrane</keyword>
<evidence type="ECO:0000313" key="3">
    <source>
        <dbReference type="Proteomes" id="UP000789572"/>
    </source>
</evidence>
<dbReference type="AlphaFoldDB" id="A0A9N8WA75"/>
<dbReference type="Proteomes" id="UP000789572">
    <property type="component" value="Unassembled WGS sequence"/>
</dbReference>
<evidence type="ECO:0000256" key="1">
    <source>
        <dbReference type="SAM" id="Phobius"/>
    </source>
</evidence>
<feature type="transmembrane region" description="Helical" evidence="1">
    <location>
        <begin position="77"/>
        <end position="96"/>
    </location>
</feature>
<accession>A0A9N8WA75</accession>
<evidence type="ECO:0000313" key="2">
    <source>
        <dbReference type="EMBL" id="CAG8480375.1"/>
    </source>
</evidence>
<protein>
    <submittedName>
        <fullName evidence="2">5183_t:CDS:1</fullName>
    </submittedName>
</protein>
<sequence length="204" mass="23483">MSCYKYKHISNDLINIQHYRYKSDVGVERNKPPPRTLVYVGPFADQIKQFKLYSLLLSACGCISIPTIMIYGKEPLIGSLVAGLSTIAPTFFVNYLTAAYVTRLYVDSPTATPKTKPNPSTVLTIETFTYFGRLQETKVKLGDLKESKSRYRWITWVRDPHTTGKRAFYIEKALMRKTSYLKAIVDLIEERSKDKESIKQSEYR</sequence>
<name>A0A9N8WA75_9GLOM</name>
<proteinExistence type="predicted"/>
<gene>
    <name evidence="2" type="ORF">POCULU_LOCUS1511</name>
</gene>
<keyword evidence="1" id="KW-1133">Transmembrane helix</keyword>
<dbReference type="EMBL" id="CAJVPJ010000115">
    <property type="protein sequence ID" value="CAG8480375.1"/>
    <property type="molecule type" value="Genomic_DNA"/>
</dbReference>
<keyword evidence="1" id="KW-0472">Membrane</keyword>
<organism evidence="2 3">
    <name type="scientific">Paraglomus occultum</name>
    <dbReference type="NCBI Taxonomy" id="144539"/>
    <lineage>
        <taxon>Eukaryota</taxon>
        <taxon>Fungi</taxon>
        <taxon>Fungi incertae sedis</taxon>
        <taxon>Mucoromycota</taxon>
        <taxon>Glomeromycotina</taxon>
        <taxon>Glomeromycetes</taxon>
        <taxon>Paraglomerales</taxon>
        <taxon>Paraglomeraceae</taxon>
        <taxon>Paraglomus</taxon>
    </lineage>
</organism>
<feature type="transmembrane region" description="Helical" evidence="1">
    <location>
        <begin position="52"/>
        <end position="71"/>
    </location>
</feature>
<dbReference type="OrthoDB" id="2386090at2759"/>
<reference evidence="2" key="1">
    <citation type="submission" date="2021-06" db="EMBL/GenBank/DDBJ databases">
        <authorList>
            <person name="Kallberg Y."/>
            <person name="Tangrot J."/>
            <person name="Rosling A."/>
        </authorList>
    </citation>
    <scope>NUCLEOTIDE SEQUENCE</scope>
    <source>
        <strain evidence="2">IA702</strain>
    </source>
</reference>
<keyword evidence="3" id="KW-1185">Reference proteome</keyword>